<feature type="modified residue" description="N6-(pyridoxal phosphate)lysine" evidence="8 9">
    <location>
        <position position="276"/>
    </location>
</feature>
<dbReference type="GO" id="GO:0001514">
    <property type="term" value="P:selenocysteine incorporation"/>
    <property type="evidence" value="ECO:0007669"/>
    <property type="project" value="UniProtKB-UniRule"/>
</dbReference>
<dbReference type="InterPro" id="IPR015424">
    <property type="entry name" value="PyrdxlP-dep_Trfase"/>
</dbReference>
<accession>A0A1G8XZN9</accession>
<dbReference type="EC" id="2.9.1.1" evidence="8"/>
<dbReference type="UniPathway" id="UPA00906">
    <property type="reaction ID" value="UER00896"/>
</dbReference>
<evidence type="ECO:0000313" key="11">
    <source>
        <dbReference type="EMBL" id="SDJ95664.1"/>
    </source>
</evidence>
<dbReference type="GO" id="GO:0005737">
    <property type="term" value="C:cytoplasm"/>
    <property type="evidence" value="ECO:0007669"/>
    <property type="project" value="UniProtKB-SubCell"/>
</dbReference>
<dbReference type="InterPro" id="IPR004534">
    <property type="entry name" value="SelA_trans"/>
</dbReference>
<reference evidence="12" key="1">
    <citation type="submission" date="2016-10" db="EMBL/GenBank/DDBJ databases">
        <authorList>
            <person name="Varghese N."/>
            <person name="Submissions S."/>
        </authorList>
    </citation>
    <scope>NUCLEOTIDE SEQUENCE [LARGE SCALE GENOMIC DNA]</scope>
    <source>
        <strain evidence="12">DSM 45460</strain>
    </source>
</reference>
<feature type="domain" description="L-seryl-tRNA selenium transferase N-terminal" evidence="10">
    <location>
        <begin position="4"/>
        <end position="43"/>
    </location>
</feature>
<keyword evidence="6 8" id="KW-0711">Selenium</keyword>
<evidence type="ECO:0000256" key="6">
    <source>
        <dbReference type="ARBA" id="ARBA00023266"/>
    </source>
</evidence>
<dbReference type="InterPro" id="IPR018319">
    <property type="entry name" value="SelA-like"/>
</dbReference>
<name>A0A1G8XZN9_ACTMZ</name>
<comment type="catalytic activity">
    <reaction evidence="8">
        <text>L-seryl-tRNA(Sec) + selenophosphate + H(+) = L-selenocysteinyl-tRNA(Sec) + phosphate</text>
        <dbReference type="Rhea" id="RHEA:22728"/>
        <dbReference type="Rhea" id="RHEA-COMP:9742"/>
        <dbReference type="Rhea" id="RHEA-COMP:9743"/>
        <dbReference type="ChEBI" id="CHEBI:15378"/>
        <dbReference type="ChEBI" id="CHEBI:16144"/>
        <dbReference type="ChEBI" id="CHEBI:43474"/>
        <dbReference type="ChEBI" id="CHEBI:78533"/>
        <dbReference type="ChEBI" id="CHEBI:78573"/>
        <dbReference type="EC" id="2.9.1.1"/>
    </reaction>
</comment>
<dbReference type="Pfam" id="PF03841">
    <property type="entry name" value="SelA"/>
    <property type="match status" value="1"/>
</dbReference>
<evidence type="ECO:0000313" key="12">
    <source>
        <dbReference type="Proteomes" id="UP000199213"/>
    </source>
</evidence>
<evidence type="ECO:0000256" key="8">
    <source>
        <dbReference type="HAMAP-Rule" id="MF_00423"/>
    </source>
</evidence>
<comment type="similarity">
    <text evidence="7 8">Belongs to the SelA family.</text>
</comment>
<dbReference type="Proteomes" id="UP000199213">
    <property type="component" value="Unassembled WGS sequence"/>
</dbReference>
<sequence length="441" mass="45807">MDERRNIPATDRVLSEPRIAAAVERFGRQRVKRVVHDAQRRARAREIPADQVITETAANLPTATGGLRPVLNATGVLLHTNLGRAPLSDAAVLALREAAGTCDVELDLHTGQRGRRGASVTRGLLDAVPEAESAHVVGNGAAALTLAATALAAGREIMLARGEMVEIGAGFRIPDLLCSTGARLREVGTTNRVELADYRAAIGAETGFVLKVHPSNFVISGFTSSVAPGELGALDAPLVVDIGSGLLEPHPRLPDEPDARGALRAGADLVVASCDKLLGGPQAGLLLGKAAIVDKLRKHPLARALRPDKLTLAALHATLCGPPTPTARALECSQRELRARAERIAESARAAGVAATTADTTAGIGGGGAPGVKLPSAAVVLPEHCSERLRHNVPPVLTRVERGNCLVDLFALEPERDAELTETIRRSAPATDSAVGGASCT</sequence>
<keyword evidence="12" id="KW-1185">Reference proteome</keyword>
<evidence type="ECO:0000256" key="9">
    <source>
        <dbReference type="PIRSR" id="PIRSR618319-50"/>
    </source>
</evidence>
<comment type="cofactor">
    <cofactor evidence="1 8 9">
        <name>pyridoxal 5'-phosphate</name>
        <dbReference type="ChEBI" id="CHEBI:597326"/>
    </cofactor>
</comment>
<keyword evidence="5 8" id="KW-0648">Protein biosynthesis</keyword>
<dbReference type="SUPFAM" id="SSF53383">
    <property type="entry name" value="PLP-dependent transferases"/>
    <property type="match status" value="1"/>
</dbReference>
<dbReference type="InterPro" id="IPR025862">
    <property type="entry name" value="SelA_trans_N_dom"/>
</dbReference>
<protein>
    <recommendedName>
        <fullName evidence="8">L-seryl-tRNA(Sec) selenium transferase</fullName>
        <ecNumber evidence="8">2.9.1.1</ecNumber>
    </recommendedName>
    <alternativeName>
        <fullName evidence="8">Selenocysteine synthase</fullName>
        <shortName evidence="8">Sec synthase</shortName>
    </alternativeName>
    <alternativeName>
        <fullName evidence="8">Selenocysteinyl-tRNA(Sec) synthase</fullName>
    </alternativeName>
</protein>
<comment type="function">
    <text evidence="8">Converts seryl-tRNA(Sec) to selenocysteinyl-tRNA(Sec) required for selenoprotein biosynthesis.</text>
</comment>
<keyword evidence="2 8" id="KW-0963">Cytoplasm</keyword>
<dbReference type="RefSeq" id="WP_092626972.1">
    <property type="nucleotide sequence ID" value="NZ_FNFM01000003.1"/>
</dbReference>
<dbReference type="Gene3D" id="3.90.1150.180">
    <property type="match status" value="1"/>
</dbReference>
<dbReference type="OrthoDB" id="9787096at2"/>
<keyword evidence="4 8" id="KW-0663">Pyridoxal phosphate</keyword>
<dbReference type="GO" id="GO:0004125">
    <property type="term" value="F:L-seryl-tRNA(Sec) selenium transferase activity"/>
    <property type="evidence" value="ECO:0007669"/>
    <property type="project" value="UniProtKB-UniRule"/>
</dbReference>
<comment type="subcellular location">
    <subcellularLocation>
        <location evidence="8">Cytoplasm</location>
    </subcellularLocation>
</comment>
<dbReference type="HAMAP" id="MF_00423">
    <property type="entry name" value="SelA"/>
    <property type="match status" value="1"/>
</dbReference>
<dbReference type="AlphaFoldDB" id="A0A1G8XZN9"/>
<keyword evidence="3 8" id="KW-0808">Transferase</keyword>
<dbReference type="InterPro" id="IPR015421">
    <property type="entry name" value="PyrdxlP-dep_Trfase_major"/>
</dbReference>
<organism evidence="11 12">
    <name type="scientific">Actinopolyspora mzabensis</name>
    <dbReference type="NCBI Taxonomy" id="995066"/>
    <lineage>
        <taxon>Bacteria</taxon>
        <taxon>Bacillati</taxon>
        <taxon>Actinomycetota</taxon>
        <taxon>Actinomycetes</taxon>
        <taxon>Actinopolysporales</taxon>
        <taxon>Actinopolysporaceae</taxon>
        <taxon>Actinopolyspora</taxon>
    </lineage>
</organism>
<evidence type="ECO:0000256" key="2">
    <source>
        <dbReference type="ARBA" id="ARBA00022490"/>
    </source>
</evidence>
<dbReference type="PANTHER" id="PTHR32328:SF0">
    <property type="entry name" value="L-SERYL-TRNA(SEC) SELENIUM TRANSFERASE"/>
    <property type="match status" value="1"/>
</dbReference>
<evidence type="ECO:0000256" key="5">
    <source>
        <dbReference type="ARBA" id="ARBA00022917"/>
    </source>
</evidence>
<gene>
    <name evidence="8" type="primary">selA</name>
    <name evidence="11" type="ORF">SAMN04487820_103147</name>
</gene>
<evidence type="ECO:0000256" key="7">
    <source>
        <dbReference type="ARBA" id="ARBA00044507"/>
    </source>
</evidence>
<evidence type="ECO:0000256" key="3">
    <source>
        <dbReference type="ARBA" id="ARBA00022679"/>
    </source>
</evidence>
<evidence type="ECO:0000256" key="1">
    <source>
        <dbReference type="ARBA" id="ARBA00001933"/>
    </source>
</evidence>
<dbReference type="Pfam" id="PF12390">
    <property type="entry name" value="Se-cys_synth_N"/>
    <property type="match status" value="1"/>
</dbReference>
<dbReference type="EMBL" id="FNFM01000003">
    <property type="protein sequence ID" value="SDJ95664.1"/>
    <property type="molecule type" value="Genomic_DNA"/>
</dbReference>
<dbReference type="Gene3D" id="3.40.640.10">
    <property type="entry name" value="Type I PLP-dependent aspartate aminotransferase-like (Major domain)"/>
    <property type="match status" value="1"/>
</dbReference>
<dbReference type="GO" id="GO:0001717">
    <property type="term" value="P:conversion of seryl-tRNAsec to selenocys-tRNAsec"/>
    <property type="evidence" value="ECO:0007669"/>
    <property type="project" value="UniProtKB-UniRule"/>
</dbReference>
<evidence type="ECO:0000259" key="10">
    <source>
        <dbReference type="Pfam" id="PF12390"/>
    </source>
</evidence>
<dbReference type="NCBIfam" id="TIGR00474">
    <property type="entry name" value="selA"/>
    <property type="match status" value="1"/>
</dbReference>
<evidence type="ECO:0000256" key="4">
    <source>
        <dbReference type="ARBA" id="ARBA00022898"/>
    </source>
</evidence>
<dbReference type="PANTHER" id="PTHR32328">
    <property type="entry name" value="L-SERYL-TRNA(SEC) SELENIUM TRANSFERASE"/>
    <property type="match status" value="1"/>
</dbReference>
<proteinExistence type="inferred from homology"/>
<comment type="pathway">
    <text evidence="8">Aminoacyl-tRNA biosynthesis; selenocysteinyl-tRNA(Sec) biosynthesis; selenocysteinyl-tRNA(Sec) from L-seryl-tRNA(Sec) (bacterial route): step 1/1.</text>
</comment>